<evidence type="ECO:0000256" key="3">
    <source>
        <dbReference type="ARBA" id="ARBA00022723"/>
    </source>
</evidence>
<dbReference type="RefSeq" id="WP_172647485.1">
    <property type="nucleotide sequence ID" value="NZ_JAFICZ010000001.1"/>
</dbReference>
<dbReference type="HAMAP" id="MF_00316">
    <property type="entry name" value="MobA"/>
    <property type="match status" value="1"/>
</dbReference>
<dbReference type="GO" id="GO:0005737">
    <property type="term" value="C:cytoplasm"/>
    <property type="evidence" value="ECO:0007669"/>
    <property type="project" value="UniProtKB-SubCell"/>
</dbReference>
<dbReference type="GO" id="GO:1902758">
    <property type="term" value="P:bis(molybdopterin guanine dinucleotide)molybdenum biosynthetic process"/>
    <property type="evidence" value="ECO:0007669"/>
    <property type="project" value="TreeGrafter"/>
</dbReference>
<dbReference type="PANTHER" id="PTHR19136:SF81">
    <property type="entry name" value="MOLYBDENUM COFACTOR GUANYLYLTRANSFERASE"/>
    <property type="match status" value="1"/>
</dbReference>
<evidence type="ECO:0000256" key="2">
    <source>
        <dbReference type="ARBA" id="ARBA00022679"/>
    </source>
</evidence>
<feature type="domain" description="MobA-like NTP transferase" evidence="9">
    <location>
        <begin position="11"/>
        <end position="169"/>
    </location>
</feature>
<feature type="binding site" evidence="8">
    <location>
        <position position="27"/>
    </location>
    <ligand>
        <name>GTP</name>
        <dbReference type="ChEBI" id="CHEBI:37565"/>
    </ligand>
</feature>
<dbReference type="CDD" id="cd02503">
    <property type="entry name" value="MobA"/>
    <property type="match status" value="1"/>
</dbReference>
<dbReference type="InterPro" id="IPR013482">
    <property type="entry name" value="Molybde_CF_guanTrfase"/>
</dbReference>
<feature type="binding site" evidence="8">
    <location>
        <begin position="14"/>
        <end position="16"/>
    </location>
    <ligand>
        <name>GTP</name>
        <dbReference type="ChEBI" id="CHEBI:37565"/>
    </ligand>
</feature>
<comment type="catalytic activity">
    <reaction evidence="8">
        <text>Mo-molybdopterin + GTP + H(+) = Mo-molybdopterin guanine dinucleotide + diphosphate</text>
        <dbReference type="Rhea" id="RHEA:34243"/>
        <dbReference type="ChEBI" id="CHEBI:15378"/>
        <dbReference type="ChEBI" id="CHEBI:33019"/>
        <dbReference type="ChEBI" id="CHEBI:37565"/>
        <dbReference type="ChEBI" id="CHEBI:71302"/>
        <dbReference type="ChEBI" id="CHEBI:71310"/>
        <dbReference type="EC" id="2.7.7.77"/>
    </reaction>
</comment>
<sequence length="210" mass="22291">MTDIPGTAVPGVLLAGGLARRMGGGDKPMRKIAGRTILQRVIDRLAPQCSGLIINANGDPARFAAFGLPVVADDVADYPGPLAGILAALDWVAANRPDAQWVLSAAGDCPFLPRDLVARLAQARAAENAELAVASSGGQTHPVIGLWSVRLRNELRQALVVEDVRKIDRWTARYPLATVEWPTEPLDPFFNANTVEDIAEADRLAALDGG</sequence>
<evidence type="ECO:0000313" key="10">
    <source>
        <dbReference type="EMBL" id="MBP1295498.1"/>
    </source>
</evidence>
<accession>A0A8I1Y8W2</accession>
<keyword evidence="6 8" id="KW-0342">GTP-binding</keyword>
<dbReference type="SUPFAM" id="SSF53448">
    <property type="entry name" value="Nucleotide-diphospho-sugar transferases"/>
    <property type="match status" value="1"/>
</dbReference>
<dbReference type="EMBL" id="JAFICZ010000001">
    <property type="protein sequence ID" value="MBP1295498.1"/>
    <property type="molecule type" value="Genomic_DNA"/>
</dbReference>
<comment type="subunit">
    <text evidence="8">Monomer.</text>
</comment>
<name>A0A8I1Y8W2_BRAEL</name>
<feature type="binding site" evidence="8">
    <location>
        <position position="55"/>
    </location>
    <ligand>
        <name>GTP</name>
        <dbReference type="ChEBI" id="CHEBI:37565"/>
    </ligand>
</feature>
<comment type="caution">
    <text evidence="10">The sequence shown here is derived from an EMBL/GenBank/DDBJ whole genome shotgun (WGS) entry which is preliminary data.</text>
</comment>
<dbReference type="AlphaFoldDB" id="A0A8I1Y8W2"/>
<evidence type="ECO:0000259" key="9">
    <source>
        <dbReference type="Pfam" id="PF12804"/>
    </source>
</evidence>
<dbReference type="Gene3D" id="3.90.550.10">
    <property type="entry name" value="Spore Coat Polysaccharide Biosynthesis Protein SpsA, Chain A"/>
    <property type="match status" value="1"/>
</dbReference>
<feature type="binding site" evidence="8">
    <location>
        <position position="108"/>
    </location>
    <ligand>
        <name>Mg(2+)</name>
        <dbReference type="ChEBI" id="CHEBI:18420"/>
    </ligand>
</feature>
<gene>
    <name evidence="8" type="primary">mobA</name>
    <name evidence="10" type="ORF">JOH49_005251</name>
</gene>
<evidence type="ECO:0000256" key="5">
    <source>
        <dbReference type="ARBA" id="ARBA00022842"/>
    </source>
</evidence>
<keyword evidence="10" id="KW-0548">Nucleotidyltransferase</keyword>
<dbReference type="EC" id="2.7.7.77" evidence="8"/>
<keyword evidence="3 8" id="KW-0479">Metal-binding</keyword>
<dbReference type="GO" id="GO:0061603">
    <property type="term" value="F:molybdenum cofactor guanylyltransferase activity"/>
    <property type="evidence" value="ECO:0007669"/>
    <property type="project" value="UniProtKB-EC"/>
</dbReference>
<keyword evidence="5 8" id="KW-0460">Magnesium</keyword>
<keyword evidence="2 8" id="KW-0808">Transferase</keyword>
<keyword evidence="1 8" id="KW-0963">Cytoplasm</keyword>
<proteinExistence type="inferred from homology"/>
<comment type="function">
    <text evidence="8">Transfers a GMP moiety from GTP to Mo-molybdopterin (Mo-MPT) cofactor (Moco or molybdenum cofactor) to form Mo-molybdopterin guanine dinucleotide (Mo-MGD) cofactor.</text>
</comment>
<dbReference type="NCBIfam" id="TIGR02665">
    <property type="entry name" value="molyb_mobA"/>
    <property type="match status" value="1"/>
</dbReference>
<evidence type="ECO:0000256" key="7">
    <source>
        <dbReference type="ARBA" id="ARBA00023150"/>
    </source>
</evidence>
<comment type="similarity">
    <text evidence="8">Belongs to the MobA family.</text>
</comment>
<protein>
    <recommendedName>
        <fullName evidence="8">Molybdenum cofactor guanylyltransferase</fullName>
        <shortName evidence="8">MoCo guanylyltransferase</shortName>
        <ecNumber evidence="8">2.7.7.77</ecNumber>
    </recommendedName>
    <alternativeName>
        <fullName evidence="8">GTP:molybdopterin guanylyltransferase</fullName>
    </alternativeName>
    <alternativeName>
        <fullName evidence="8">Mo-MPT guanylyltransferase</fullName>
    </alternativeName>
    <alternativeName>
        <fullName evidence="8">Molybdopterin guanylyltransferase</fullName>
    </alternativeName>
    <alternativeName>
        <fullName evidence="8">Molybdopterin-guanine dinucleotide synthase</fullName>
        <shortName evidence="8">MGD synthase</shortName>
    </alternativeName>
</protein>
<comment type="subcellular location">
    <subcellularLocation>
        <location evidence="8">Cytoplasm</location>
    </subcellularLocation>
</comment>
<dbReference type="Pfam" id="PF12804">
    <property type="entry name" value="NTP_transf_3"/>
    <property type="match status" value="1"/>
</dbReference>
<comment type="domain">
    <text evidence="8">The N-terminal domain determines nucleotide recognition and specific binding, while the C-terminal domain determines the specific binding to the target protein.</text>
</comment>
<comment type="cofactor">
    <cofactor evidence="8">
        <name>Mg(2+)</name>
        <dbReference type="ChEBI" id="CHEBI:18420"/>
    </cofactor>
</comment>
<organism evidence="10 11">
    <name type="scientific">Bradyrhizobium elkanii</name>
    <dbReference type="NCBI Taxonomy" id="29448"/>
    <lineage>
        <taxon>Bacteria</taxon>
        <taxon>Pseudomonadati</taxon>
        <taxon>Pseudomonadota</taxon>
        <taxon>Alphaproteobacteria</taxon>
        <taxon>Hyphomicrobiales</taxon>
        <taxon>Nitrobacteraceae</taxon>
        <taxon>Bradyrhizobium</taxon>
    </lineage>
</organism>
<evidence type="ECO:0000256" key="1">
    <source>
        <dbReference type="ARBA" id="ARBA00022490"/>
    </source>
</evidence>
<dbReference type="GO" id="GO:0046872">
    <property type="term" value="F:metal ion binding"/>
    <property type="evidence" value="ECO:0007669"/>
    <property type="project" value="UniProtKB-KW"/>
</dbReference>
<dbReference type="InterPro" id="IPR025877">
    <property type="entry name" value="MobA-like_NTP_Trfase"/>
</dbReference>
<evidence type="ECO:0000313" key="11">
    <source>
        <dbReference type="Proteomes" id="UP000673383"/>
    </source>
</evidence>
<dbReference type="GO" id="GO:0005525">
    <property type="term" value="F:GTP binding"/>
    <property type="evidence" value="ECO:0007669"/>
    <property type="project" value="UniProtKB-UniRule"/>
</dbReference>
<evidence type="ECO:0000256" key="8">
    <source>
        <dbReference type="HAMAP-Rule" id="MF_00316"/>
    </source>
</evidence>
<keyword evidence="4 8" id="KW-0547">Nucleotide-binding</keyword>
<dbReference type="Proteomes" id="UP000673383">
    <property type="component" value="Unassembled WGS sequence"/>
</dbReference>
<dbReference type="InterPro" id="IPR029044">
    <property type="entry name" value="Nucleotide-diphossugar_trans"/>
</dbReference>
<keyword evidence="7 8" id="KW-0501">Molybdenum cofactor biosynthesis</keyword>
<evidence type="ECO:0000256" key="4">
    <source>
        <dbReference type="ARBA" id="ARBA00022741"/>
    </source>
</evidence>
<reference evidence="10" key="1">
    <citation type="submission" date="2021-02" db="EMBL/GenBank/DDBJ databases">
        <title>Genomic Encyclopedia of Type Strains, Phase IV (KMG-V): Genome sequencing to study the core and pangenomes of soil and plant-associated prokaryotes.</title>
        <authorList>
            <person name="Whitman W."/>
        </authorList>
    </citation>
    <scope>NUCLEOTIDE SEQUENCE</scope>
    <source>
        <strain evidence="10">USDA 406</strain>
    </source>
</reference>
<dbReference type="PANTHER" id="PTHR19136">
    <property type="entry name" value="MOLYBDENUM COFACTOR GUANYLYLTRANSFERASE"/>
    <property type="match status" value="1"/>
</dbReference>
<feature type="binding site" evidence="8">
    <location>
        <position position="73"/>
    </location>
    <ligand>
        <name>GTP</name>
        <dbReference type="ChEBI" id="CHEBI:37565"/>
    </ligand>
</feature>
<feature type="binding site" evidence="8">
    <location>
        <position position="108"/>
    </location>
    <ligand>
        <name>GTP</name>
        <dbReference type="ChEBI" id="CHEBI:37565"/>
    </ligand>
</feature>
<evidence type="ECO:0000256" key="6">
    <source>
        <dbReference type="ARBA" id="ARBA00023134"/>
    </source>
</evidence>